<dbReference type="AlphaFoldDB" id="A0A0V1J750"/>
<dbReference type="Proteomes" id="UP000054805">
    <property type="component" value="Unassembled WGS sequence"/>
</dbReference>
<name>A0A0V1J750_TRIPS</name>
<gene>
    <name evidence="1" type="ORF">T4B_9771</name>
    <name evidence="2" type="ORF">T4C_6398</name>
</gene>
<dbReference type="EMBL" id="JYDS01000031">
    <property type="protein sequence ID" value="KRZ30790.1"/>
    <property type="molecule type" value="Genomic_DNA"/>
</dbReference>
<keyword evidence="3" id="KW-1185">Reference proteome</keyword>
<evidence type="ECO:0000313" key="3">
    <source>
        <dbReference type="Proteomes" id="UP000054805"/>
    </source>
</evidence>
<dbReference type="Proteomes" id="UP000054826">
    <property type="component" value="Unassembled WGS sequence"/>
</dbReference>
<protein>
    <submittedName>
        <fullName evidence="1">Uncharacterized protein</fullName>
    </submittedName>
</protein>
<accession>A0A0V1J750</accession>
<evidence type="ECO:0000313" key="2">
    <source>
        <dbReference type="EMBL" id="KRZ46406.1"/>
    </source>
</evidence>
<evidence type="ECO:0000313" key="4">
    <source>
        <dbReference type="Proteomes" id="UP000054826"/>
    </source>
</evidence>
<proteinExistence type="predicted"/>
<evidence type="ECO:0000313" key="1">
    <source>
        <dbReference type="EMBL" id="KRZ30790.1"/>
    </source>
</evidence>
<reference evidence="3 4" key="1">
    <citation type="submission" date="2015-01" db="EMBL/GenBank/DDBJ databases">
        <title>Evolution of Trichinella species and genotypes.</title>
        <authorList>
            <person name="Korhonen P.K."/>
            <person name="Edoardo P."/>
            <person name="Giuseppe L.R."/>
            <person name="Gasser R.B."/>
        </authorList>
    </citation>
    <scope>NUCLEOTIDE SEQUENCE [LARGE SCALE GENOMIC DNA]</scope>
    <source>
        <strain evidence="2">ISS176</strain>
        <strain evidence="1">ISS588</strain>
    </source>
</reference>
<comment type="caution">
    <text evidence="1">The sequence shown here is derived from an EMBL/GenBank/DDBJ whole genome shotgun (WGS) entry which is preliminary data.</text>
</comment>
<organism evidence="1 3">
    <name type="scientific">Trichinella pseudospiralis</name>
    <name type="common">Parasitic roundworm</name>
    <dbReference type="NCBI Taxonomy" id="6337"/>
    <lineage>
        <taxon>Eukaryota</taxon>
        <taxon>Metazoa</taxon>
        <taxon>Ecdysozoa</taxon>
        <taxon>Nematoda</taxon>
        <taxon>Enoplea</taxon>
        <taxon>Dorylaimia</taxon>
        <taxon>Trichinellida</taxon>
        <taxon>Trichinellidae</taxon>
        <taxon>Trichinella</taxon>
    </lineage>
</organism>
<dbReference type="EMBL" id="JYDV01000001">
    <property type="protein sequence ID" value="KRZ46406.1"/>
    <property type="molecule type" value="Genomic_DNA"/>
</dbReference>
<sequence>MKEHVSCLLNAINPTLVRLARHNLHTLNESQKNDYGDGAFKSLKQRTREGLNAKEVNLTLSSDQQGLANSAMQRVN</sequence>